<protein>
    <submittedName>
        <fullName evidence="1">Uncharacterized protein</fullName>
    </submittedName>
</protein>
<organism evidence="1 2">
    <name type="scientific">Pseudorhizobium endolithicum</name>
    <dbReference type="NCBI Taxonomy" id="1191678"/>
    <lineage>
        <taxon>Bacteria</taxon>
        <taxon>Pseudomonadati</taxon>
        <taxon>Pseudomonadota</taxon>
        <taxon>Alphaproteobacteria</taxon>
        <taxon>Hyphomicrobiales</taxon>
        <taxon>Rhizobiaceae</taxon>
        <taxon>Rhizobium/Agrobacterium group</taxon>
        <taxon>Pseudorhizobium</taxon>
    </lineage>
</organism>
<gene>
    <name evidence="1" type="ORF">REJC140_03425</name>
</gene>
<proteinExistence type="predicted"/>
<name>A0ABN7JQ68_9HYPH</name>
<dbReference type="Proteomes" id="UP000606921">
    <property type="component" value="Unassembled WGS sequence"/>
</dbReference>
<comment type="caution">
    <text evidence="1">The sequence shown here is derived from an EMBL/GenBank/DDBJ whole genome shotgun (WGS) entry which is preliminary data.</text>
</comment>
<evidence type="ECO:0000313" key="1">
    <source>
        <dbReference type="EMBL" id="CAD7035569.1"/>
    </source>
</evidence>
<keyword evidence="2" id="KW-1185">Reference proteome</keyword>
<evidence type="ECO:0000313" key="2">
    <source>
        <dbReference type="Proteomes" id="UP000606921"/>
    </source>
</evidence>
<accession>A0ABN7JQ68</accession>
<dbReference type="EMBL" id="CABFWF030000011">
    <property type="protein sequence ID" value="CAD7035569.1"/>
    <property type="molecule type" value="Genomic_DNA"/>
</dbReference>
<reference evidence="1 2" key="1">
    <citation type="submission" date="2020-11" db="EMBL/GenBank/DDBJ databases">
        <authorList>
            <person name="Lassalle F."/>
        </authorList>
    </citation>
    <scope>NUCLEOTIDE SEQUENCE [LARGE SCALE GENOMIC DNA]</scope>
    <source>
        <strain evidence="1 2">JC140</strain>
    </source>
</reference>
<sequence length="47" mass="5521">MRSIAVSVYEPQLLRSRDRKRLACLSFNQEAEWPERNRPTSGRLCLS</sequence>